<feature type="domain" description="TauD/TfdA-like" evidence="6">
    <location>
        <begin position="32"/>
        <end position="308"/>
    </location>
</feature>
<dbReference type="GO" id="GO:0046872">
    <property type="term" value="F:metal ion binding"/>
    <property type="evidence" value="ECO:0007669"/>
    <property type="project" value="UniProtKB-KW"/>
</dbReference>
<evidence type="ECO:0000256" key="3">
    <source>
        <dbReference type="ARBA" id="ARBA00022964"/>
    </source>
</evidence>
<reference evidence="7 8" key="1">
    <citation type="submission" date="2024-01" db="EMBL/GenBank/DDBJ databases">
        <title>A draft genome for a cacao thread blight-causing isolate of Paramarasmius palmivorus.</title>
        <authorList>
            <person name="Baruah I.K."/>
            <person name="Bukari Y."/>
            <person name="Amoako-Attah I."/>
            <person name="Meinhardt L.W."/>
            <person name="Bailey B.A."/>
            <person name="Cohen S.P."/>
        </authorList>
    </citation>
    <scope>NUCLEOTIDE SEQUENCE [LARGE SCALE GENOMIC DNA]</scope>
    <source>
        <strain evidence="7 8">GH-12</strain>
    </source>
</reference>
<dbReference type="InterPro" id="IPR051323">
    <property type="entry name" value="AtsK-like"/>
</dbReference>
<gene>
    <name evidence="7" type="ORF">VNI00_006108</name>
</gene>
<evidence type="ECO:0000313" key="8">
    <source>
        <dbReference type="Proteomes" id="UP001383192"/>
    </source>
</evidence>
<keyword evidence="3" id="KW-0223">Dioxygenase</keyword>
<comment type="caution">
    <text evidence="7">The sequence shown here is derived from an EMBL/GenBank/DDBJ whole genome shotgun (WGS) entry which is preliminary data.</text>
</comment>
<sequence length="334" mass="36878">MIAASGASSPFSSASYLGSLSTYDSEDSTTHIGTIFPKAQLSELLKKANSDALLKDLAQLVSQRGVVFFRNQDIAIDQQIELGERLGKLSGKPATSTLHKHPISEDTPELGAEVSVISSMDGIARVGYERSMRASQGWHADITFEKVPSDYAILKIHTLPETGGDTLWASGYEAYDRLSPAYARFLEGLTAIHNADFFNERGLSIQDPRGSPENTGCNLTAVHPVIRTNPVTGYKTIFVNKTFTKRIVELSPDESDDVLDYLARHISENHDLQVRFKWKKNDVAIWDNRVTFHTATDDYEGHREGNRVVSIGERPFLDPKSKSRRAALGAKPAI</sequence>
<proteinExistence type="inferred from homology"/>
<dbReference type="AlphaFoldDB" id="A0AAW0D9N4"/>
<name>A0AAW0D9N4_9AGAR</name>
<dbReference type="InterPro" id="IPR003819">
    <property type="entry name" value="TauD/TfdA-like"/>
</dbReference>
<protein>
    <recommendedName>
        <fullName evidence="6">TauD/TfdA-like domain-containing protein</fullName>
    </recommendedName>
</protein>
<keyword evidence="5" id="KW-0408">Iron</keyword>
<organism evidence="7 8">
    <name type="scientific">Paramarasmius palmivorus</name>
    <dbReference type="NCBI Taxonomy" id="297713"/>
    <lineage>
        <taxon>Eukaryota</taxon>
        <taxon>Fungi</taxon>
        <taxon>Dikarya</taxon>
        <taxon>Basidiomycota</taxon>
        <taxon>Agaricomycotina</taxon>
        <taxon>Agaricomycetes</taxon>
        <taxon>Agaricomycetidae</taxon>
        <taxon>Agaricales</taxon>
        <taxon>Marasmiineae</taxon>
        <taxon>Marasmiaceae</taxon>
        <taxon>Paramarasmius</taxon>
    </lineage>
</organism>
<dbReference type="GO" id="GO:0005737">
    <property type="term" value="C:cytoplasm"/>
    <property type="evidence" value="ECO:0007669"/>
    <property type="project" value="TreeGrafter"/>
</dbReference>
<evidence type="ECO:0000256" key="2">
    <source>
        <dbReference type="ARBA" id="ARBA00022723"/>
    </source>
</evidence>
<keyword evidence="2" id="KW-0479">Metal-binding</keyword>
<evidence type="ECO:0000256" key="4">
    <source>
        <dbReference type="ARBA" id="ARBA00023002"/>
    </source>
</evidence>
<dbReference type="EMBL" id="JAYKXP010000018">
    <property type="protein sequence ID" value="KAK7047780.1"/>
    <property type="molecule type" value="Genomic_DNA"/>
</dbReference>
<dbReference type="PANTHER" id="PTHR30468">
    <property type="entry name" value="ALPHA-KETOGLUTARATE-DEPENDENT SULFONATE DIOXYGENASE"/>
    <property type="match status" value="1"/>
</dbReference>
<dbReference type="GO" id="GO:0016706">
    <property type="term" value="F:2-oxoglutarate-dependent dioxygenase activity"/>
    <property type="evidence" value="ECO:0007669"/>
    <property type="project" value="TreeGrafter"/>
</dbReference>
<evidence type="ECO:0000313" key="7">
    <source>
        <dbReference type="EMBL" id="KAK7047780.1"/>
    </source>
</evidence>
<keyword evidence="4" id="KW-0560">Oxidoreductase</keyword>
<keyword evidence="8" id="KW-1185">Reference proteome</keyword>
<dbReference type="SUPFAM" id="SSF51197">
    <property type="entry name" value="Clavaminate synthase-like"/>
    <property type="match status" value="1"/>
</dbReference>
<dbReference type="Proteomes" id="UP001383192">
    <property type="component" value="Unassembled WGS sequence"/>
</dbReference>
<dbReference type="InterPro" id="IPR042098">
    <property type="entry name" value="TauD-like_sf"/>
</dbReference>
<dbReference type="PANTHER" id="PTHR30468:SF10">
    <property type="entry name" value="TAUD_TFDA-LIKE DOMAIN-CONTAINING PROTEIN"/>
    <property type="match status" value="1"/>
</dbReference>
<evidence type="ECO:0000256" key="5">
    <source>
        <dbReference type="ARBA" id="ARBA00023004"/>
    </source>
</evidence>
<comment type="similarity">
    <text evidence="1">Belongs to the TfdA dioxygenase family.</text>
</comment>
<accession>A0AAW0D9N4</accession>
<evidence type="ECO:0000259" key="6">
    <source>
        <dbReference type="Pfam" id="PF02668"/>
    </source>
</evidence>
<evidence type="ECO:0000256" key="1">
    <source>
        <dbReference type="ARBA" id="ARBA00005896"/>
    </source>
</evidence>
<dbReference type="Pfam" id="PF02668">
    <property type="entry name" value="TauD"/>
    <property type="match status" value="1"/>
</dbReference>
<dbReference type="Gene3D" id="3.60.130.10">
    <property type="entry name" value="Clavaminate synthase-like"/>
    <property type="match status" value="1"/>
</dbReference>